<feature type="compositionally biased region" description="Acidic residues" evidence="2">
    <location>
        <begin position="193"/>
        <end position="212"/>
    </location>
</feature>
<dbReference type="Proteomes" id="UP001147747">
    <property type="component" value="Unassembled WGS sequence"/>
</dbReference>
<dbReference type="Pfam" id="PF02230">
    <property type="entry name" value="Abhydrolase_2"/>
    <property type="match status" value="1"/>
</dbReference>
<evidence type="ECO:0000313" key="5">
    <source>
        <dbReference type="Proteomes" id="UP001147747"/>
    </source>
</evidence>
<sequence length="361" mass="41170">MPRKPYPTPLVIQPLSKDHTHTIISLHGRGSNSERYGRELLESASLQSRLPTVKFVFPTASKLRSTVLKKIPINQWYDNYSLEDPGQRTDLQIEGLCETAEFIRGLIDQEAWALGEGGYKKDILWGLSQGCAAGIFTLLGGWPDMNEEKSLGAFIGLSGWLPFEQQLYEILGNDDKTTPVGDSHHEEYLNDGYMEDEDSTNDDSSSDEESDFSEAHESDLGEDSFQQPIPPQDDFDPFLNEDEDGVPYPFKPLSMSAIFLIYQWPQQTNDSQRVVNSFQIHVSYKRPCFLAMGQKIPRFPFTWARKIYRFLSNGFGMNVTWKAYEGLGHWYRVNDEIEDILIFLESHVKVPLEEAPLVRGI</sequence>
<dbReference type="RefSeq" id="XP_056483360.1">
    <property type="nucleotide sequence ID" value="XM_056637330.1"/>
</dbReference>
<evidence type="ECO:0000313" key="4">
    <source>
        <dbReference type="EMBL" id="KAJ5379574.1"/>
    </source>
</evidence>
<dbReference type="EMBL" id="JAPZBU010000011">
    <property type="protein sequence ID" value="KAJ5379574.1"/>
    <property type="molecule type" value="Genomic_DNA"/>
</dbReference>
<dbReference type="InterPro" id="IPR050565">
    <property type="entry name" value="LYPA1-2/EST-like"/>
</dbReference>
<evidence type="ECO:0000256" key="1">
    <source>
        <dbReference type="ARBA" id="ARBA00006499"/>
    </source>
</evidence>
<dbReference type="AlphaFoldDB" id="A0A9W9SKV3"/>
<comment type="caution">
    <text evidence="4">The sequence shown here is derived from an EMBL/GenBank/DDBJ whole genome shotgun (WGS) entry which is preliminary data.</text>
</comment>
<dbReference type="GO" id="GO:0006631">
    <property type="term" value="P:fatty acid metabolic process"/>
    <property type="evidence" value="ECO:0007669"/>
    <property type="project" value="UniProtKB-KW"/>
</dbReference>
<gene>
    <name evidence="4" type="ORF">N7509_012693</name>
</gene>
<feature type="region of interest" description="Disordered" evidence="2">
    <location>
        <begin position="174"/>
        <end position="241"/>
    </location>
</feature>
<dbReference type="GO" id="GO:0017000">
    <property type="term" value="P:antibiotic biosynthetic process"/>
    <property type="evidence" value="ECO:0007669"/>
    <property type="project" value="UniProtKB-ARBA"/>
</dbReference>
<dbReference type="GO" id="GO:0008474">
    <property type="term" value="F:palmitoyl-(protein) hydrolase activity"/>
    <property type="evidence" value="ECO:0007669"/>
    <property type="project" value="UniProtKB-EC"/>
</dbReference>
<dbReference type="GO" id="GO:0072330">
    <property type="term" value="P:monocarboxylic acid biosynthetic process"/>
    <property type="evidence" value="ECO:0007669"/>
    <property type="project" value="UniProtKB-ARBA"/>
</dbReference>
<protein>
    <submittedName>
        <fullName evidence="4">Phospholipase/carboxylesterase/thioesterase</fullName>
    </submittedName>
</protein>
<dbReference type="InterPro" id="IPR003140">
    <property type="entry name" value="PLipase/COase/thioEstase"/>
</dbReference>
<reference evidence="4" key="1">
    <citation type="submission" date="2022-12" db="EMBL/GenBank/DDBJ databases">
        <authorList>
            <person name="Petersen C."/>
        </authorList>
    </citation>
    <scope>NUCLEOTIDE SEQUENCE</scope>
    <source>
        <strain evidence="4">IBT 29677</strain>
    </source>
</reference>
<dbReference type="PANTHER" id="PTHR10655:SF63">
    <property type="entry name" value="PHOSPHOLIPASE_CARBOXYLESTERASE_THIOESTERASE DOMAIN-CONTAINING PROTEIN"/>
    <property type="match status" value="1"/>
</dbReference>
<evidence type="ECO:0000259" key="3">
    <source>
        <dbReference type="Pfam" id="PF02230"/>
    </source>
</evidence>
<organism evidence="4 5">
    <name type="scientific">Penicillium cosmopolitanum</name>
    <dbReference type="NCBI Taxonomy" id="1131564"/>
    <lineage>
        <taxon>Eukaryota</taxon>
        <taxon>Fungi</taxon>
        <taxon>Dikarya</taxon>
        <taxon>Ascomycota</taxon>
        <taxon>Pezizomycotina</taxon>
        <taxon>Eurotiomycetes</taxon>
        <taxon>Eurotiomycetidae</taxon>
        <taxon>Eurotiales</taxon>
        <taxon>Aspergillaceae</taxon>
        <taxon>Penicillium</taxon>
    </lineage>
</organism>
<dbReference type="GO" id="GO:0005737">
    <property type="term" value="C:cytoplasm"/>
    <property type="evidence" value="ECO:0007669"/>
    <property type="project" value="TreeGrafter"/>
</dbReference>
<proteinExistence type="inferred from homology"/>
<dbReference type="PANTHER" id="PTHR10655">
    <property type="entry name" value="LYSOPHOSPHOLIPASE-RELATED"/>
    <property type="match status" value="1"/>
</dbReference>
<comment type="similarity">
    <text evidence="1">Belongs to the AB hydrolase superfamily. AB hydrolase 2 family.</text>
</comment>
<dbReference type="Gene3D" id="3.40.50.1820">
    <property type="entry name" value="alpha/beta hydrolase"/>
    <property type="match status" value="1"/>
</dbReference>
<accession>A0A9W9SKV3</accession>
<evidence type="ECO:0000256" key="2">
    <source>
        <dbReference type="SAM" id="MobiDB-lite"/>
    </source>
</evidence>
<feature type="compositionally biased region" description="Basic and acidic residues" evidence="2">
    <location>
        <begin position="174"/>
        <end position="188"/>
    </location>
</feature>
<dbReference type="GeneID" id="81376310"/>
<reference evidence="4" key="2">
    <citation type="journal article" date="2023" name="IMA Fungus">
        <title>Comparative genomic study of the Penicillium genus elucidates a diverse pangenome and 15 lateral gene transfer events.</title>
        <authorList>
            <person name="Petersen C."/>
            <person name="Sorensen T."/>
            <person name="Nielsen M.R."/>
            <person name="Sondergaard T.E."/>
            <person name="Sorensen J.L."/>
            <person name="Fitzpatrick D.A."/>
            <person name="Frisvad J.C."/>
            <person name="Nielsen K.L."/>
        </authorList>
    </citation>
    <scope>NUCLEOTIDE SEQUENCE</scope>
    <source>
        <strain evidence="4">IBT 29677</strain>
    </source>
</reference>
<feature type="domain" description="Phospholipase/carboxylesterase/thioesterase" evidence="3">
    <location>
        <begin position="11"/>
        <end position="186"/>
    </location>
</feature>
<dbReference type="SUPFAM" id="SSF53474">
    <property type="entry name" value="alpha/beta-Hydrolases"/>
    <property type="match status" value="1"/>
</dbReference>
<dbReference type="InterPro" id="IPR029058">
    <property type="entry name" value="AB_hydrolase_fold"/>
</dbReference>
<dbReference type="GO" id="GO:0052689">
    <property type="term" value="F:carboxylic ester hydrolase activity"/>
    <property type="evidence" value="ECO:0007669"/>
    <property type="project" value="UniProtKB-KW"/>
</dbReference>
<name>A0A9W9SKV3_9EURO</name>
<dbReference type="OrthoDB" id="2418081at2759"/>
<keyword evidence="5" id="KW-1185">Reference proteome</keyword>